<evidence type="ECO:0000256" key="17">
    <source>
        <dbReference type="SAM" id="Coils"/>
    </source>
</evidence>
<dbReference type="SUPFAM" id="SSF55874">
    <property type="entry name" value="ATPase domain of HSP90 chaperone/DNA topoisomerase II/histidine kinase"/>
    <property type="match status" value="1"/>
</dbReference>
<dbReference type="Gene3D" id="6.10.340.10">
    <property type="match status" value="1"/>
</dbReference>
<keyword evidence="24" id="KW-1185">Reference proteome</keyword>
<dbReference type="PANTHER" id="PTHR45339:SF1">
    <property type="entry name" value="HYBRID SIGNAL TRANSDUCTION HISTIDINE KINASE J"/>
    <property type="match status" value="1"/>
</dbReference>
<feature type="domain" description="Histidine kinase" evidence="19">
    <location>
        <begin position="445"/>
        <end position="662"/>
    </location>
</feature>
<keyword evidence="8" id="KW-0547">Nucleotide-binding</keyword>
<dbReference type="InterPro" id="IPR004358">
    <property type="entry name" value="Sig_transdc_His_kin-like_C"/>
</dbReference>
<dbReference type="SUPFAM" id="SSF52172">
    <property type="entry name" value="CheY-like"/>
    <property type="match status" value="2"/>
</dbReference>
<protein>
    <recommendedName>
        <fullName evidence="15">Sensory/regulatory protein RpfC</fullName>
        <ecNumber evidence="3">2.7.13.3</ecNumber>
    </recommendedName>
</protein>
<dbReference type="InterPro" id="IPR011006">
    <property type="entry name" value="CheY-like_superfamily"/>
</dbReference>
<evidence type="ECO:0000256" key="1">
    <source>
        <dbReference type="ARBA" id="ARBA00000085"/>
    </source>
</evidence>
<dbReference type="InterPro" id="IPR036641">
    <property type="entry name" value="HPT_dom_sf"/>
</dbReference>
<dbReference type="Pfam" id="PF08269">
    <property type="entry name" value="dCache_2"/>
    <property type="match status" value="1"/>
</dbReference>
<dbReference type="GO" id="GO:0005524">
    <property type="term" value="F:ATP binding"/>
    <property type="evidence" value="ECO:0007669"/>
    <property type="project" value="UniProtKB-KW"/>
</dbReference>
<feature type="domain" description="Response regulatory" evidence="20">
    <location>
        <begin position="823"/>
        <end position="939"/>
    </location>
</feature>
<keyword evidence="12" id="KW-0902">Two-component regulatory system</keyword>
<dbReference type="Pfam" id="PF00672">
    <property type="entry name" value="HAMP"/>
    <property type="match status" value="1"/>
</dbReference>
<feature type="coiled-coil region" evidence="17">
    <location>
        <begin position="260"/>
        <end position="294"/>
    </location>
</feature>
<evidence type="ECO:0000256" key="15">
    <source>
        <dbReference type="ARBA" id="ARBA00068150"/>
    </source>
</evidence>
<dbReference type="AlphaFoldDB" id="A0A1H2DNS3"/>
<comment type="catalytic activity">
    <reaction evidence="1">
        <text>ATP + protein L-histidine = ADP + protein N-phospho-L-histidine.</text>
        <dbReference type="EC" id="2.7.13.3"/>
    </reaction>
</comment>
<name>A0A1H2DNS3_9BACT</name>
<evidence type="ECO:0000313" key="23">
    <source>
        <dbReference type="EMBL" id="SDT84384.1"/>
    </source>
</evidence>
<proteinExistence type="predicted"/>
<dbReference type="SMART" id="SM00448">
    <property type="entry name" value="REC"/>
    <property type="match status" value="2"/>
</dbReference>
<dbReference type="InterPro" id="IPR003661">
    <property type="entry name" value="HisK_dim/P_dom"/>
</dbReference>
<dbReference type="CDD" id="cd16922">
    <property type="entry name" value="HATPase_EvgS-ArcB-TorS-like"/>
    <property type="match status" value="1"/>
</dbReference>
<keyword evidence="7 18" id="KW-0812">Transmembrane</keyword>
<evidence type="ECO:0000256" key="16">
    <source>
        <dbReference type="PROSITE-ProRule" id="PRU00169"/>
    </source>
</evidence>
<keyword evidence="5 16" id="KW-0597">Phosphoprotein</keyword>
<dbReference type="SMART" id="SM00387">
    <property type="entry name" value="HATPase_c"/>
    <property type="match status" value="1"/>
</dbReference>
<dbReference type="GO" id="GO:0000155">
    <property type="term" value="F:phosphorelay sensor kinase activity"/>
    <property type="evidence" value="ECO:0007669"/>
    <property type="project" value="InterPro"/>
</dbReference>
<dbReference type="InterPro" id="IPR001789">
    <property type="entry name" value="Sig_transdc_resp-reg_receiver"/>
</dbReference>
<keyword evidence="9" id="KW-0418">Kinase</keyword>
<dbReference type="SUPFAM" id="SSF158472">
    <property type="entry name" value="HAMP domain-like"/>
    <property type="match status" value="1"/>
</dbReference>
<feature type="domain" description="Response regulatory" evidence="20">
    <location>
        <begin position="677"/>
        <end position="795"/>
    </location>
</feature>
<evidence type="ECO:0000313" key="24">
    <source>
        <dbReference type="Proteomes" id="UP000199608"/>
    </source>
</evidence>
<dbReference type="InterPro" id="IPR036890">
    <property type="entry name" value="HATPase_C_sf"/>
</dbReference>
<dbReference type="NCBIfam" id="TIGR00229">
    <property type="entry name" value="sensory_box"/>
    <property type="match status" value="1"/>
</dbReference>
<keyword evidence="10" id="KW-0067">ATP-binding</keyword>
<dbReference type="InterPro" id="IPR000700">
    <property type="entry name" value="PAS-assoc_C"/>
</dbReference>
<evidence type="ECO:0000259" key="22">
    <source>
        <dbReference type="PROSITE" id="PS50885"/>
    </source>
</evidence>
<dbReference type="InterPro" id="IPR035965">
    <property type="entry name" value="PAS-like_dom_sf"/>
</dbReference>
<evidence type="ECO:0000259" key="21">
    <source>
        <dbReference type="PROSITE" id="PS50113"/>
    </source>
</evidence>
<evidence type="ECO:0000256" key="12">
    <source>
        <dbReference type="ARBA" id="ARBA00023012"/>
    </source>
</evidence>
<dbReference type="Pfam" id="PF00072">
    <property type="entry name" value="Response_reg"/>
    <property type="match status" value="2"/>
</dbReference>
<gene>
    <name evidence="23" type="ORF">SAMN04487931_101222</name>
</gene>
<dbReference type="EMBL" id="FNLL01000001">
    <property type="protein sequence ID" value="SDT84384.1"/>
    <property type="molecule type" value="Genomic_DNA"/>
</dbReference>
<dbReference type="CDD" id="cd17546">
    <property type="entry name" value="REC_hyHK_CKI1_RcsC-like"/>
    <property type="match status" value="2"/>
</dbReference>
<comment type="subunit">
    <text evidence="14">At low DSF concentrations, interacts with RpfF.</text>
</comment>
<feature type="domain" description="HAMP" evidence="22">
    <location>
        <begin position="216"/>
        <end position="268"/>
    </location>
</feature>
<reference evidence="24" key="1">
    <citation type="submission" date="2016-10" db="EMBL/GenBank/DDBJ databases">
        <authorList>
            <person name="Varghese N."/>
            <person name="Submissions S."/>
        </authorList>
    </citation>
    <scope>NUCLEOTIDE SEQUENCE [LARGE SCALE GENOMIC DNA]</scope>
    <source>
        <strain evidence="24">DSM 3384</strain>
    </source>
</reference>
<dbReference type="Pfam" id="PF00512">
    <property type="entry name" value="HisKA"/>
    <property type="match status" value="1"/>
</dbReference>
<evidence type="ECO:0000256" key="18">
    <source>
        <dbReference type="SAM" id="Phobius"/>
    </source>
</evidence>
<dbReference type="Pfam" id="PF02518">
    <property type="entry name" value="HATPase_c"/>
    <property type="match status" value="1"/>
</dbReference>
<dbReference type="PROSITE" id="PS50885">
    <property type="entry name" value="HAMP"/>
    <property type="match status" value="1"/>
</dbReference>
<dbReference type="CDD" id="cd00082">
    <property type="entry name" value="HisKA"/>
    <property type="match status" value="1"/>
</dbReference>
<organism evidence="23 24">
    <name type="scientific">Desulfobacula phenolica</name>
    <dbReference type="NCBI Taxonomy" id="90732"/>
    <lineage>
        <taxon>Bacteria</taxon>
        <taxon>Pseudomonadati</taxon>
        <taxon>Thermodesulfobacteriota</taxon>
        <taxon>Desulfobacteria</taxon>
        <taxon>Desulfobacterales</taxon>
        <taxon>Desulfobacteraceae</taxon>
        <taxon>Desulfobacula</taxon>
    </lineage>
</organism>
<feature type="transmembrane region" description="Helical" evidence="18">
    <location>
        <begin position="196"/>
        <end position="214"/>
    </location>
</feature>
<feature type="modified residue" description="4-aspartylphosphate" evidence="16">
    <location>
        <position position="874"/>
    </location>
</feature>
<evidence type="ECO:0000256" key="2">
    <source>
        <dbReference type="ARBA" id="ARBA00004651"/>
    </source>
</evidence>
<feature type="domain" description="PAC" evidence="21">
    <location>
        <begin position="366"/>
        <end position="420"/>
    </location>
</feature>
<dbReference type="InterPro" id="IPR003660">
    <property type="entry name" value="HAMP_dom"/>
</dbReference>
<dbReference type="GO" id="GO:0005886">
    <property type="term" value="C:plasma membrane"/>
    <property type="evidence" value="ECO:0007669"/>
    <property type="project" value="UniProtKB-SubCell"/>
</dbReference>
<evidence type="ECO:0000256" key="11">
    <source>
        <dbReference type="ARBA" id="ARBA00022989"/>
    </source>
</evidence>
<dbReference type="CDD" id="cd00130">
    <property type="entry name" value="PAS"/>
    <property type="match status" value="1"/>
</dbReference>
<dbReference type="InterPro" id="IPR005467">
    <property type="entry name" value="His_kinase_dom"/>
</dbReference>
<dbReference type="InterPro" id="IPR004010">
    <property type="entry name" value="Double_Cache_2"/>
</dbReference>
<comment type="subcellular location">
    <subcellularLocation>
        <location evidence="2">Cell membrane</location>
        <topology evidence="2">Multi-pass membrane protein</topology>
    </subcellularLocation>
</comment>
<dbReference type="InterPro" id="IPR036097">
    <property type="entry name" value="HisK_dim/P_sf"/>
</dbReference>
<evidence type="ECO:0000256" key="6">
    <source>
        <dbReference type="ARBA" id="ARBA00022679"/>
    </source>
</evidence>
<dbReference type="Gene3D" id="3.30.450.20">
    <property type="entry name" value="PAS domain"/>
    <property type="match status" value="2"/>
</dbReference>
<dbReference type="SUPFAM" id="SSF47384">
    <property type="entry name" value="Homodimeric domain of signal transducing histidine kinase"/>
    <property type="match status" value="1"/>
</dbReference>
<dbReference type="Pfam" id="PF01627">
    <property type="entry name" value="Hpt"/>
    <property type="match status" value="1"/>
</dbReference>
<evidence type="ECO:0000256" key="13">
    <source>
        <dbReference type="ARBA" id="ARBA00023136"/>
    </source>
</evidence>
<evidence type="ECO:0000259" key="19">
    <source>
        <dbReference type="PROSITE" id="PS50109"/>
    </source>
</evidence>
<dbReference type="CDD" id="cd18774">
    <property type="entry name" value="PDC2_HK_sensor"/>
    <property type="match status" value="1"/>
</dbReference>
<dbReference type="Proteomes" id="UP000199608">
    <property type="component" value="Unassembled WGS sequence"/>
</dbReference>
<dbReference type="SMART" id="SM00388">
    <property type="entry name" value="HisKA"/>
    <property type="match status" value="1"/>
</dbReference>
<evidence type="ECO:0000256" key="8">
    <source>
        <dbReference type="ARBA" id="ARBA00022741"/>
    </source>
</evidence>
<keyword evidence="11 18" id="KW-1133">Transmembrane helix</keyword>
<dbReference type="PROSITE" id="PS50113">
    <property type="entry name" value="PAC"/>
    <property type="match status" value="1"/>
</dbReference>
<evidence type="ECO:0000256" key="3">
    <source>
        <dbReference type="ARBA" id="ARBA00012438"/>
    </source>
</evidence>
<evidence type="ECO:0000256" key="9">
    <source>
        <dbReference type="ARBA" id="ARBA00022777"/>
    </source>
</evidence>
<evidence type="ECO:0000256" key="10">
    <source>
        <dbReference type="ARBA" id="ARBA00022840"/>
    </source>
</evidence>
<keyword evidence="6" id="KW-0808">Transferase</keyword>
<evidence type="ECO:0000256" key="7">
    <source>
        <dbReference type="ARBA" id="ARBA00022692"/>
    </source>
</evidence>
<sequence>MRACFYNFKLRSKIFAIFAVAIIFILLSFMMYLPQAGRAVIEQSKKDLVARTTLTAIMIESLLDDFISVMDLDQLKTSLDKANVSEFEGSYISVCDIQGNLIYHPAFSEKNILSYQDKKNGKYFIKELLESIRERKSGQDVNGWLEYTFTPRGGKSNKPVNKLMYYTYLSQYEWVISTIVNKDDILKTYNALLDQLKVIATILLVILAALPVFLSRYIINRIRHLEGAAKKLSNNEYNIELEKNANDEIGDLEEAFSHAAKKIKSLIEEQKHLNAHLEENVKERTEELLTSQKELESIFTNTQVGLVLLLEGRKIGKCNQRFADILGYDTPEDMAGMSMLDIHLSEKKFIEFGKKYYHNLSLGKLIQVEYQLKRKDGSPVWNTISGKALDHETPPDLAKGILWVFDDISIRKQMEAQVLEAMDRAEKARLEAEEANLSKSDFLANMSHEIRTPMNAITGMTYLLKQTGLAPQQSDYVIKIENSAHVLLGIINDILDISKIEAGKLELEAINFNLHKVIENVITLIEIKVAQKNIDFVVSYEHGLNMELYGDPLRLSQILTNLVNNAIKFTEKGEVGIYIKKSAVDRFHFEVRDTGIGLTAEQQEKLFQSFIQADASITRKYGGTGLGLAICRYLVEMMDGRIWVESEYGKGSSFVFEVMLQTMKSEPEKTKRFSDKRVLIVDDTPSWQNILQGILHQFSIQTDVAASGEEALSIIDQNKKNYDLILMDWHLPGIDGIETTRIIRKHHKAVPPTIIMVSAYRQETLKHAAKKQGIDLFLQKPINPSLLYNIVVDIFGSGIVREDQGKIKQTSLKDELKTLRGSNILLVEDNDLNREIIRGMLLHSGIIIDEALNGEEAVKTYRNNPEKFELILMDLQMPVMDGYAATQAIRKLNNDIPIVAITANAMARDIQKTKEYEMNDHLNKPFDVEKFFALLLKYIPKKINNPVPDIMTCEEMSQKEISLSDFKYIDTQNGLDRMMGDVVLYTKILRSFAEDYDGIVSKLRTMISKDLDQAKRIIHTIKGLSGNIGAKMLHEIAIKLDENLVPSLFDQLDTQMANVICEIKSSTIYKQTNKQFNDPNEISREQRDIFMHELLAAIKRRRPQPVNSILAEFEKFQFNCADENLIEKIKFLVQKYKFKDAFEKLEEYVQ</sequence>
<dbReference type="FunFam" id="3.30.565.10:FF:000010">
    <property type="entry name" value="Sensor histidine kinase RcsC"/>
    <property type="match status" value="1"/>
</dbReference>
<keyword evidence="4" id="KW-1003">Cell membrane</keyword>
<evidence type="ECO:0000256" key="14">
    <source>
        <dbReference type="ARBA" id="ARBA00064003"/>
    </source>
</evidence>
<dbReference type="PROSITE" id="PS50109">
    <property type="entry name" value="HIS_KIN"/>
    <property type="match status" value="1"/>
</dbReference>
<dbReference type="InterPro" id="IPR000014">
    <property type="entry name" value="PAS"/>
</dbReference>
<dbReference type="Gene3D" id="3.30.565.10">
    <property type="entry name" value="Histidine kinase-like ATPase, C-terminal domain"/>
    <property type="match status" value="1"/>
</dbReference>
<dbReference type="InterPro" id="IPR008207">
    <property type="entry name" value="Sig_transdc_His_kin_Hpt_dom"/>
</dbReference>
<feature type="modified residue" description="4-aspartylphosphate" evidence="16">
    <location>
        <position position="728"/>
    </location>
</feature>
<keyword evidence="17" id="KW-0175">Coiled coil</keyword>
<dbReference type="PRINTS" id="PR00344">
    <property type="entry name" value="BCTRLSENSOR"/>
</dbReference>
<dbReference type="SUPFAM" id="SSF47226">
    <property type="entry name" value="Histidine-containing phosphotransfer domain, HPT domain"/>
    <property type="match status" value="1"/>
</dbReference>
<dbReference type="Gene3D" id="1.10.287.130">
    <property type="match status" value="1"/>
</dbReference>
<accession>A0A1H2DNS3</accession>
<keyword evidence="13 18" id="KW-0472">Membrane</keyword>
<dbReference type="PANTHER" id="PTHR45339">
    <property type="entry name" value="HYBRID SIGNAL TRANSDUCTION HISTIDINE KINASE J"/>
    <property type="match status" value="1"/>
</dbReference>
<dbReference type="SUPFAM" id="SSF55785">
    <property type="entry name" value="PYP-like sensor domain (PAS domain)"/>
    <property type="match status" value="1"/>
</dbReference>
<dbReference type="SMART" id="SM00304">
    <property type="entry name" value="HAMP"/>
    <property type="match status" value="1"/>
</dbReference>
<evidence type="ECO:0000256" key="4">
    <source>
        <dbReference type="ARBA" id="ARBA00022475"/>
    </source>
</evidence>
<dbReference type="FunFam" id="1.10.287.130:FF:000002">
    <property type="entry name" value="Two-component osmosensing histidine kinase"/>
    <property type="match status" value="1"/>
</dbReference>
<evidence type="ECO:0000256" key="5">
    <source>
        <dbReference type="ARBA" id="ARBA00022553"/>
    </source>
</evidence>
<dbReference type="Gene3D" id="1.20.120.160">
    <property type="entry name" value="HPT domain"/>
    <property type="match status" value="1"/>
</dbReference>
<dbReference type="Gene3D" id="3.40.50.2300">
    <property type="match status" value="2"/>
</dbReference>
<dbReference type="CDD" id="cd06225">
    <property type="entry name" value="HAMP"/>
    <property type="match status" value="1"/>
</dbReference>
<dbReference type="PROSITE" id="PS50110">
    <property type="entry name" value="RESPONSE_REGULATORY"/>
    <property type="match status" value="2"/>
</dbReference>
<evidence type="ECO:0000259" key="20">
    <source>
        <dbReference type="PROSITE" id="PS50110"/>
    </source>
</evidence>
<dbReference type="Pfam" id="PF13426">
    <property type="entry name" value="PAS_9"/>
    <property type="match status" value="1"/>
</dbReference>
<dbReference type="RefSeq" id="WP_092229586.1">
    <property type="nucleotide sequence ID" value="NZ_FNLL01000001.1"/>
</dbReference>
<dbReference type="EC" id="2.7.13.3" evidence="3"/>
<feature type="transmembrane region" description="Helical" evidence="18">
    <location>
        <begin position="14"/>
        <end position="33"/>
    </location>
</feature>
<dbReference type="InterPro" id="IPR003594">
    <property type="entry name" value="HATPase_dom"/>
</dbReference>
<feature type="coiled-coil region" evidence="17">
    <location>
        <begin position="411"/>
        <end position="438"/>
    </location>
</feature>